<dbReference type="EMBL" id="OU900107">
    <property type="protein sequence ID" value="CAG9857659.1"/>
    <property type="molecule type" value="Genomic_DNA"/>
</dbReference>
<evidence type="ECO:0000256" key="2">
    <source>
        <dbReference type="ARBA" id="ARBA00023108"/>
    </source>
</evidence>
<organism evidence="5 6">
    <name type="scientific">Phyllotreta striolata</name>
    <name type="common">Striped flea beetle</name>
    <name type="synonym">Crioceris striolata</name>
    <dbReference type="NCBI Taxonomy" id="444603"/>
    <lineage>
        <taxon>Eukaryota</taxon>
        <taxon>Metazoa</taxon>
        <taxon>Ecdysozoa</taxon>
        <taxon>Arthropoda</taxon>
        <taxon>Hexapoda</taxon>
        <taxon>Insecta</taxon>
        <taxon>Pterygota</taxon>
        <taxon>Neoptera</taxon>
        <taxon>Endopterygota</taxon>
        <taxon>Coleoptera</taxon>
        <taxon>Polyphaga</taxon>
        <taxon>Cucujiformia</taxon>
        <taxon>Chrysomeloidea</taxon>
        <taxon>Chrysomelidae</taxon>
        <taxon>Galerucinae</taxon>
        <taxon>Alticini</taxon>
        <taxon>Phyllotreta</taxon>
    </lineage>
</organism>
<dbReference type="Proteomes" id="UP001153712">
    <property type="component" value="Chromosome 14"/>
</dbReference>
<dbReference type="Gene3D" id="3.15.10.30">
    <property type="entry name" value="Haemolymph juvenile hormone binding protein"/>
    <property type="match status" value="1"/>
</dbReference>
<evidence type="ECO:0000256" key="3">
    <source>
        <dbReference type="ARBA" id="ARBA00060902"/>
    </source>
</evidence>
<dbReference type="AlphaFoldDB" id="A0A9N9TJU1"/>
<dbReference type="GO" id="GO:0007623">
    <property type="term" value="P:circadian rhythm"/>
    <property type="evidence" value="ECO:0007669"/>
    <property type="project" value="UniProtKB-ARBA"/>
</dbReference>
<evidence type="ECO:0000256" key="1">
    <source>
        <dbReference type="ARBA" id="ARBA00022729"/>
    </source>
</evidence>
<reference evidence="5" key="1">
    <citation type="submission" date="2022-01" db="EMBL/GenBank/DDBJ databases">
        <authorList>
            <person name="King R."/>
        </authorList>
    </citation>
    <scope>NUCLEOTIDE SEQUENCE</scope>
</reference>
<dbReference type="GO" id="GO:0005615">
    <property type="term" value="C:extracellular space"/>
    <property type="evidence" value="ECO:0007669"/>
    <property type="project" value="TreeGrafter"/>
</dbReference>
<evidence type="ECO:0000256" key="4">
    <source>
        <dbReference type="SAM" id="SignalP"/>
    </source>
</evidence>
<dbReference type="PANTHER" id="PTHR11008:SF32">
    <property type="entry name" value="CIRCADIAN CLOCK-CONTROLLED PROTEIN DAYWAKE-RELATED"/>
    <property type="match status" value="1"/>
</dbReference>
<keyword evidence="6" id="KW-1185">Reference proteome</keyword>
<name>A0A9N9TJU1_PHYSR</name>
<keyword evidence="2" id="KW-0090">Biological rhythms</keyword>
<evidence type="ECO:0008006" key="7">
    <source>
        <dbReference type="Google" id="ProtNLM"/>
    </source>
</evidence>
<keyword evidence="1 4" id="KW-0732">Signal</keyword>
<dbReference type="Pfam" id="PF06585">
    <property type="entry name" value="JHBP"/>
    <property type="match status" value="1"/>
</dbReference>
<protein>
    <recommendedName>
        <fullName evidence="7">Circadian clock-controlled protein</fullName>
    </recommendedName>
</protein>
<dbReference type="FunFam" id="3.15.10.30:FF:000001">
    <property type="entry name" value="Takeout-like protein 1"/>
    <property type="match status" value="1"/>
</dbReference>
<proteinExistence type="inferred from homology"/>
<accession>A0A9N9TJU1</accession>
<dbReference type="OrthoDB" id="7419171at2759"/>
<evidence type="ECO:0000313" key="5">
    <source>
        <dbReference type="EMBL" id="CAG9857659.1"/>
    </source>
</evidence>
<dbReference type="InterPro" id="IPR038606">
    <property type="entry name" value="To_sf"/>
</dbReference>
<evidence type="ECO:0000313" key="6">
    <source>
        <dbReference type="Proteomes" id="UP001153712"/>
    </source>
</evidence>
<comment type="similarity">
    <text evidence="3">Belongs to the TO family.</text>
</comment>
<feature type="signal peptide" evidence="4">
    <location>
        <begin position="1"/>
        <end position="24"/>
    </location>
</feature>
<dbReference type="SMART" id="SM00700">
    <property type="entry name" value="JHBP"/>
    <property type="match status" value="1"/>
</dbReference>
<dbReference type="InterPro" id="IPR010562">
    <property type="entry name" value="Haemolymph_juvenile_hormone-bd"/>
</dbReference>
<feature type="chain" id="PRO_5040116454" description="Circadian clock-controlled protein" evidence="4">
    <location>
        <begin position="25"/>
        <end position="257"/>
    </location>
</feature>
<dbReference type="PANTHER" id="PTHR11008">
    <property type="entry name" value="PROTEIN TAKEOUT-LIKE PROTEIN"/>
    <property type="match status" value="1"/>
</dbReference>
<sequence>MKNAKVFIEFSLTLLSVFAGISTAKDWPKYLPPTCHRFDKHLNNCLVDTAHKMKPFLVKGIPELGFPPFEPFILPEVKLQQGSSALNFKATLIDTAISGLTDYEFTRFDFDVPNMQFFCECSIRQLRLKGNYTVKGKILIAPIEGSGTFEASVDNCNATVYQKVVEEKGKNGLTYLTPVFTNSSIQVSGPKAVLQGLFDNNSQLSNITNKVINDNVNELFQDLKPVLEKVVTNIMQDLLFKSIEGQIPFQKLYPPIP</sequence>
<gene>
    <name evidence="5" type="ORF">PHYEVI_LOCUS4061</name>
</gene>